<evidence type="ECO:0000313" key="2">
    <source>
        <dbReference type="Proteomes" id="UP001327560"/>
    </source>
</evidence>
<protein>
    <submittedName>
        <fullName evidence="1">Uncharacterized protein</fullName>
    </submittedName>
</protein>
<dbReference type="EMBL" id="CP136891">
    <property type="protein sequence ID" value="WOK96161.1"/>
    <property type="molecule type" value="Genomic_DNA"/>
</dbReference>
<dbReference type="Pfam" id="PF14009">
    <property type="entry name" value="PADRE"/>
    <property type="match status" value="1"/>
</dbReference>
<dbReference type="AlphaFoldDB" id="A0AAQ3JWP2"/>
<organism evidence="1 2">
    <name type="scientific">Canna indica</name>
    <name type="common">Indian-shot</name>
    <dbReference type="NCBI Taxonomy" id="4628"/>
    <lineage>
        <taxon>Eukaryota</taxon>
        <taxon>Viridiplantae</taxon>
        <taxon>Streptophyta</taxon>
        <taxon>Embryophyta</taxon>
        <taxon>Tracheophyta</taxon>
        <taxon>Spermatophyta</taxon>
        <taxon>Magnoliopsida</taxon>
        <taxon>Liliopsida</taxon>
        <taxon>Zingiberales</taxon>
        <taxon>Cannaceae</taxon>
        <taxon>Canna</taxon>
    </lineage>
</organism>
<reference evidence="1 2" key="1">
    <citation type="submission" date="2023-10" db="EMBL/GenBank/DDBJ databases">
        <title>Chromosome-scale genome assembly provides insights into flower coloration mechanisms of Canna indica.</title>
        <authorList>
            <person name="Li C."/>
        </authorList>
    </citation>
    <scope>NUCLEOTIDE SEQUENCE [LARGE SCALE GENOMIC DNA]</scope>
    <source>
        <tissue evidence="1">Flower</tissue>
    </source>
</reference>
<dbReference type="InterPro" id="IPR025322">
    <property type="entry name" value="PADRE_dom"/>
</dbReference>
<sequence length="210" mass="23524">MGNGFSRRKKTIKVMKIDGTTLKLKPPAQAAQVLKDYPGYKLLESEEVKRLKHQARPVERDDLLKPGKLYFLVDLPWLAAAHRAPAGRAWSGALHVSAKERLESLKLSRRTMSDLSSSIARRTTAMVDAEETKDGAIRLKMRIPKAQVERLLRESKNAIEAAEKIAELCMMKDGDALKTTIQPAIAAAVEPRRKEVYVIFSLIFGLLQCM</sequence>
<name>A0AAQ3JWP2_9LILI</name>
<proteinExistence type="predicted"/>
<evidence type="ECO:0000313" key="1">
    <source>
        <dbReference type="EMBL" id="WOK96161.1"/>
    </source>
</evidence>
<gene>
    <name evidence="1" type="ORF">Cni_G04868</name>
</gene>
<dbReference type="Proteomes" id="UP001327560">
    <property type="component" value="Chromosome 2"/>
</dbReference>
<accession>A0AAQ3JWP2</accession>
<dbReference type="PANTHER" id="PTHR33148">
    <property type="entry name" value="PLASTID MOVEMENT IMPAIRED PROTEIN-RELATED"/>
    <property type="match status" value="1"/>
</dbReference>
<keyword evidence="2" id="KW-1185">Reference proteome</keyword>
<dbReference type="PANTHER" id="PTHR33148:SF3">
    <property type="entry name" value="DUF4228 DOMAIN PROTEIN"/>
    <property type="match status" value="1"/>
</dbReference>